<evidence type="ECO:0000256" key="1">
    <source>
        <dbReference type="SAM" id="Phobius"/>
    </source>
</evidence>
<evidence type="ECO:0000313" key="2">
    <source>
        <dbReference type="EMBL" id="KOO49889.1"/>
    </source>
</evidence>
<feature type="transmembrane region" description="Helical" evidence="1">
    <location>
        <begin position="20"/>
        <end position="42"/>
    </location>
</feature>
<accession>A0A0M0LFQ9</accession>
<dbReference type="Proteomes" id="UP000036867">
    <property type="component" value="Unassembled WGS sequence"/>
</dbReference>
<sequence length="98" mass="11119">MFQNFFERMFIVILHIIKWLFILVLCCAGIIIGAVILAIMGIEVPNVELIVNIASVPIMLFGVLFDNKVVQVIIHIFIIIILVLLAFLIKKNEKITRG</sequence>
<keyword evidence="1" id="KW-0472">Membrane</keyword>
<gene>
    <name evidence="2" type="ORF">AMD00_16375</name>
</gene>
<dbReference type="AlphaFoldDB" id="A0A0M0LFQ9"/>
<dbReference type="EMBL" id="LILB01000005">
    <property type="protein sequence ID" value="KOO49889.1"/>
    <property type="molecule type" value="Genomic_DNA"/>
</dbReference>
<comment type="caution">
    <text evidence="2">The sequence shown here is derived from an EMBL/GenBank/DDBJ whole genome shotgun (WGS) entry which is preliminary data.</text>
</comment>
<proteinExistence type="predicted"/>
<protein>
    <submittedName>
        <fullName evidence="2">Uncharacterized protein</fullName>
    </submittedName>
</protein>
<evidence type="ECO:0000313" key="3">
    <source>
        <dbReference type="Proteomes" id="UP000036867"/>
    </source>
</evidence>
<keyword evidence="1" id="KW-1133">Transmembrane helix</keyword>
<reference evidence="3" key="1">
    <citation type="submission" date="2015-08" db="EMBL/GenBank/DDBJ databases">
        <title>Fjat-10028 dsm 16317.</title>
        <authorList>
            <person name="Liu B."/>
            <person name="Wang J."/>
            <person name="Zhu Y."/>
            <person name="Liu G."/>
            <person name="Chen Q."/>
            <person name="Chen Z."/>
            <person name="Lan J."/>
            <person name="Che J."/>
            <person name="Ge C."/>
            <person name="Shi H."/>
            <person name="Pan Z."/>
            <person name="Liu X."/>
        </authorList>
    </citation>
    <scope>NUCLEOTIDE SEQUENCE [LARGE SCALE GENOMIC DNA]</scope>
    <source>
        <strain evidence="3">DSM 16317</strain>
    </source>
</reference>
<name>A0A0M0LFQ9_9BACL</name>
<feature type="transmembrane region" description="Helical" evidence="1">
    <location>
        <begin position="71"/>
        <end position="89"/>
    </location>
</feature>
<keyword evidence="3" id="KW-1185">Reference proteome</keyword>
<keyword evidence="1" id="KW-0812">Transmembrane</keyword>
<organism evidence="2 3">
    <name type="scientific">Viridibacillus arvi</name>
    <dbReference type="NCBI Taxonomy" id="263475"/>
    <lineage>
        <taxon>Bacteria</taxon>
        <taxon>Bacillati</taxon>
        <taxon>Bacillota</taxon>
        <taxon>Bacilli</taxon>
        <taxon>Bacillales</taxon>
        <taxon>Caryophanaceae</taxon>
        <taxon>Viridibacillus</taxon>
    </lineage>
</organism>